<dbReference type="PANTHER" id="PTHR23301">
    <property type="entry name" value="CHITIN BINDING PERITROPHIN-A"/>
    <property type="match status" value="1"/>
</dbReference>
<keyword evidence="8" id="KW-1185">Reference proteome</keyword>
<keyword evidence="5" id="KW-0325">Glycoprotein</keyword>
<sequence length="250" mass="28023">VSQTEPCVEENELTANPSNCNQYYRCLSRERILFSCTAGKVFNPITKRCVTSDSYACNELQPETTTVAASQFCQANRNGIVAHASDCDKYVVCEEGVGQLHTCPQGEQFSWKKLACGVNYSCEQYFNRSTSSLEAAACSRQSLHRAEHPYDVGMYVDCQEQELQNCDEGSIFRWNYQRCLPGAVSTNELKTADTNCGAFGKSSHPYLCEKFFKCFFWISSLQSCPLGTIYSAPKEECIEGDFQTCTFAHN</sequence>
<dbReference type="VEuPathDB" id="VectorBase:AMAM002357"/>
<dbReference type="Gene3D" id="2.170.140.10">
    <property type="entry name" value="Chitin binding domain"/>
    <property type="match status" value="2"/>
</dbReference>
<keyword evidence="2" id="KW-0732">Signal</keyword>
<accession>A0A182S9I0</accession>
<dbReference type="Pfam" id="PF01607">
    <property type="entry name" value="CBM_14"/>
    <property type="match status" value="2"/>
</dbReference>
<proteinExistence type="predicted"/>
<dbReference type="AlphaFoldDB" id="A0A182S9I0"/>
<keyword evidence="4" id="KW-1015">Disulfide bond</keyword>
<keyword evidence="1" id="KW-0147">Chitin-binding</keyword>
<keyword evidence="3" id="KW-0677">Repeat</keyword>
<dbReference type="GO" id="GO:0008061">
    <property type="term" value="F:chitin binding"/>
    <property type="evidence" value="ECO:0007669"/>
    <property type="project" value="UniProtKB-KW"/>
</dbReference>
<evidence type="ECO:0000313" key="8">
    <source>
        <dbReference type="Proteomes" id="UP000075901"/>
    </source>
</evidence>
<dbReference type="SMART" id="SM00494">
    <property type="entry name" value="ChtBD2"/>
    <property type="match status" value="3"/>
</dbReference>
<reference evidence="7" key="2">
    <citation type="submission" date="2020-05" db="UniProtKB">
        <authorList>
            <consortium name="EnsemblMetazoa"/>
        </authorList>
    </citation>
    <scope>IDENTIFICATION</scope>
    <source>
        <strain evidence="7">maculatus3</strain>
    </source>
</reference>
<dbReference type="InterPro" id="IPR051940">
    <property type="entry name" value="Chitin_bind-dev_reg"/>
</dbReference>
<dbReference type="PROSITE" id="PS50940">
    <property type="entry name" value="CHIT_BIND_II"/>
    <property type="match status" value="3"/>
</dbReference>
<name>A0A182S9I0_9DIPT</name>
<feature type="domain" description="Chitin-binding type-2" evidence="6">
    <location>
        <begin position="70"/>
        <end position="124"/>
    </location>
</feature>
<feature type="domain" description="Chitin-binding type-2" evidence="6">
    <location>
        <begin position="193"/>
        <end position="247"/>
    </location>
</feature>
<dbReference type="Proteomes" id="UP000075901">
    <property type="component" value="Unassembled WGS sequence"/>
</dbReference>
<dbReference type="InterPro" id="IPR002557">
    <property type="entry name" value="Chitin-bd_dom"/>
</dbReference>
<protein>
    <recommendedName>
        <fullName evidence="6">Chitin-binding type-2 domain-containing protein</fullName>
    </recommendedName>
</protein>
<feature type="domain" description="Chitin-binding type-2" evidence="6">
    <location>
        <begin position="4"/>
        <end position="59"/>
    </location>
</feature>
<evidence type="ECO:0000256" key="1">
    <source>
        <dbReference type="ARBA" id="ARBA00022669"/>
    </source>
</evidence>
<evidence type="ECO:0000256" key="4">
    <source>
        <dbReference type="ARBA" id="ARBA00023157"/>
    </source>
</evidence>
<dbReference type="GO" id="GO:0005576">
    <property type="term" value="C:extracellular region"/>
    <property type="evidence" value="ECO:0007669"/>
    <property type="project" value="InterPro"/>
</dbReference>
<dbReference type="InterPro" id="IPR036508">
    <property type="entry name" value="Chitin-bd_dom_sf"/>
</dbReference>
<reference evidence="8" key="1">
    <citation type="submission" date="2013-09" db="EMBL/GenBank/DDBJ databases">
        <title>The Genome Sequence of Anopheles maculatus species B.</title>
        <authorList>
            <consortium name="The Broad Institute Genomics Platform"/>
            <person name="Neafsey D.E."/>
            <person name="Besansky N."/>
            <person name="Howell P."/>
            <person name="Walton C."/>
            <person name="Young S.K."/>
            <person name="Zeng Q."/>
            <person name="Gargeya S."/>
            <person name="Fitzgerald M."/>
            <person name="Haas B."/>
            <person name="Abouelleil A."/>
            <person name="Allen A.W."/>
            <person name="Alvarado L."/>
            <person name="Arachchi H.M."/>
            <person name="Berlin A.M."/>
            <person name="Chapman S.B."/>
            <person name="Gainer-Dewar J."/>
            <person name="Goldberg J."/>
            <person name="Griggs A."/>
            <person name="Gujja S."/>
            <person name="Hansen M."/>
            <person name="Howarth C."/>
            <person name="Imamovic A."/>
            <person name="Ireland A."/>
            <person name="Larimer J."/>
            <person name="McCowan C."/>
            <person name="Murphy C."/>
            <person name="Pearson M."/>
            <person name="Poon T.W."/>
            <person name="Priest M."/>
            <person name="Roberts A."/>
            <person name="Saif S."/>
            <person name="Shea T."/>
            <person name="Sisk P."/>
            <person name="Sykes S."/>
            <person name="Wortman J."/>
            <person name="Nusbaum C."/>
            <person name="Birren B."/>
        </authorList>
    </citation>
    <scope>NUCLEOTIDE SEQUENCE [LARGE SCALE GENOMIC DNA]</scope>
    <source>
        <strain evidence="8">maculatus3</strain>
    </source>
</reference>
<evidence type="ECO:0000256" key="3">
    <source>
        <dbReference type="ARBA" id="ARBA00022737"/>
    </source>
</evidence>
<dbReference type="SUPFAM" id="SSF57625">
    <property type="entry name" value="Invertebrate chitin-binding proteins"/>
    <property type="match status" value="3"/>
</dbReference>
<evidence type="ECO:0000313" key="7">
    <source>
        <dbReference type="EnsemblMetazoa" id="AMAM002357-PA"/>
    </source>
</evidence>
<evidence type="ECO:0000259" key="6">
    <source>
        <dbReference type="PROSITE" id="PS50940"/>
    </source>
</evidence>
<dbReference type="EnsemblMetazoa" id="AMAM002357-RA">
    <property type="protein sequence ID" value="AMAM002357-PA"/>
    <property type="gene ID" value="AMAM002357"/>
</dbReference>
<organism evidence="7 8">
    <name type="scientific">Anopheles maculatus</name>
    <dbReference type="NCBI Taxonomy" id="74869"/>
    <lineage>
        <taxon>Eukaryota</taxon>
        <taxon>Metazoa</taxon>
        <taxon>Ecdysozoa</taxon>
        <taxon>Arthropoda</taxon>
        <taxon>Hexapoda</taxon>
        <taxon>Insecta</taxon>
        <taxon>Pterygota</taxon>
        <taxon>Neoptera</taxon>
        <taxon>Endopterygota</taxon>
        <taxon>Diptera</taxon>
        <taxon>Nematocera</taxon>
        <taxon>Culicoidea</taxon>
        <taxon>Culicidae</taxon>
        <taxon>Anophelinae</taxon>
        <taxon>Anopheles</taxon>
        <taxon>Anopheles maculatus group</taxon>
    </lineage>
</organism>
<evidence type="ECO:0000256" key="5">
    <source>
        <dbReference type="ARBA" id="ARBA00023180"/>
    </source>
</evidence>
<evidence type="ECO:0000256" key="2">
    <source>
        <dbReference type="ARBA" id="ARBA00022729"/>
    </source>
</evidence>
<dbReference type="PANTHER" id="PTHR23301:SF0">
    <property type="entry name" value="CHITIN-BINDING TYPE-2 DOMAIN-CONTAINING PROTEIN-RELATED"/>
    <property type="match status" value="1"/>
</dbReference>